<gene>
    <name evidence="6" type="ORF">OVA965_LOCUS19304</name>
    <name evidence="7" type="ORF">TMI583_LOCUS19317</name>
</gene>
<dbReference type="InterPro" id="IPR032675">
    <property type="entry name" value="LRR_dom_sf"/>
</dbReference>
<dbReference type="InterPro" id="IPR050952">
    <property type="entry name" value="TRIM-NHL_E3_ligases"/>
</dbReference>
<dbReference type="GO" id="GO:0043161">
    <property type="term" value="P:proteasome-mediated ubiquitin-dependent protein catabolic process"/>
    <property type="evidence" value="ECO:0007669"/>
    <property type="project" value="TreeGrafter"/>
</dbReference>
<dbReference type="InterPro" id="IPR000626">
    <property type="entry name" value="Ubiquitin-like_dom"/>
</dbReference>
<dbReference type="SUPFAM" id="SSF54236">
    <property type="entry name" value="Ubiquitin-like"/>
    <property type="match status" value="1"/>
</dbReference>
<dbReference type="SUPFAM" id="SSF63829">
    <property type="entry name" value="Calcium-dependent phosphotriesterase"/>
    <property type="match status" value="1"/>
</dbReference>
<dbReference type="Gene3D" id="3.80.10.10">
    <property type="entry name" value="Ribonuclease Inhibitor"/>
    <property type="match status" value="1"/>
</dbReference>
<dbReference type="GO" id="GO:0000209">
    <property type="term" value="P:protein polyubiquitination"/>
    <property type="evidence" value="ECO:0007669"/>
    <property type="project" value="TreeGrafter"/>
</dbReference>
<accession>A0A8S2KZA8</accession>
<evidence type="ECO:0000256" key="2">
    <source>
        <dbReference type="PROSITE-ProRule" id="PRU00024"/>
    </source>
</evidence>
<keyword evidence="2" id="KW-0862">Zinc</keyword>
<dbReference type="GO" id="GO:0008270">
    <property type="term" value="F:zinc ion binding"/>
    <property type="evidence" value="ECO:0007669"/>
    <property type="project" value="UniProtKB-KW"/>
</dbReference>
<dbReference type="Gene3D" id="3.10.20.90">
    <property type="entry name" value="Phosphatidylinositol 3-kinase Catalytic Subunit, Chain A, domain 1"/>
    <property type="match status" value="1"/>
</dbReference>
<dbReference type="Proteomes" id="UP000677228">
    <property type="component" value="Unassembled WGS sequence"/>
</dbReference>
<dbReference type="CDD" id="cd05819">
    <property type="entry name" value="NHL"/>
    <property type="match status" value="1"/>
</dbReference>
<dbReference type="InterPro" id="IPR011042">
    <property type="entry name" value="6-blade_b-propeller_TolB-like"/>
</dbReference>
<dbReference type="Gene3D" id="2.120.10.30">
    <property type="entry name" value="TolB, C-terminal domain"/>
    <property type="match status" value="1"/>
</dbReference>
<dbReference type="SUPFAM" id="SSF57845">
    <property type="entry name" value="B-box zinc-binding domain"/>
    <property type="match status" value="1"/>
</dbReference>
<evidence type="ECO:0000313" key="8">
    <source>
        <dbReference type="Proteomes" id="UP000682733"/>
    </source>
</evidence>
<dbReference type="Gene3D" id="4.10.640.40">
    <property type="entry name" value="Cytoplasmic polyadenylation element-binding protein, ZZ domain"/>
    <property type="match status" value="1"/>
</dbReference>
<dbReference type="Pfam" id="PF01436">
    <property type="entry name" value="NHL"/>
    <property type="match status" value="3"/>
</dbReference>
<evidence type="ECO:0000259" key="5">
    <source>
        <dbReference type="PROSITE" id="PS50119"/>
    </source>
</evidence>
<evidence type="ECO:0000313" key="6">
    <source>
        <dbReference type="EMBL" id="CAF1101247.1"/>
    </source>
</evidence>
<dbReference type="Proteomes" id="UP000682733">
    <property type="component" value="Unassembled WGS sequence"/>
</dbReference>
<dbReference type="GO" id="GO:0061630">
    <property type="term" value="F:ubiquitin protein ligase activity"/>
    <property type="evidence" value="ECO:0007669"/>
    <property type="project" value="TreeGrafter"/>
</dbReference>
<feature type="repeat" description="NHL" evidence="3">
    <location>
        <begin position="150"/>
        <end position="176"/>
    </location>
</feature>
<proteinExistence type="predicted"/>
<dbReference type="InterPro" id="IPR038446">
    <property type="entry name" value="CEBP_ZZ_sf"/>
</dbReference>
<evidence type="ECO:0000256" key="1">
    <source>
        <dbReference type="ARBA" id="ARBA00022737"/>
    </source>
</evidence>
<dbReference type="EMBL" id="CAJNOK010009897">
    <property type="protein sequence ID" value="CAF1101247.1"/>
    <property type="molecule type" value="Genomic_DNA"/>
</dbReference>
<dbReference type="SUPFAM" id="SSF52047">
    <property type="entry name" value="RNI-like"/>
    <property type="match status" value="1"/>
</dbReference>
<dbReference type="PROSITE" id="PS50053">
    <property type="entry name" value="UBIQUITIN_2"/>
    <property type="match status" value="1"/>
</dbReference>
<dbReference type="PROSITE" id="PS51125">
    <property type="entry name" value="NHL"/>
    <property type="match status" value="2"/>
</dbReference>
<evidence type="ECO:0000259" key="4">
    <source>
        <dbReference type="PROSITE" id="PS50053"/>
    </source>
</evidence>
<dbReference type="EMBL" id="CAJOBA010009916">
    <property type="protein sequence ID" value="CAF3862589.1"/>
    <property type="molecule type" value="Genomic_DNA"/>
</dbReference>
<dbReference type="PROSITE" id="PS50119">
    <property type="entry name" value="ZF_BBOX"/>
    <property type="match status" value="1"/>
</dbReference>
<feature type="repeat" description="NHL" evidence="3">
    <location>
        <begin position="189"/>
        <end position="226"/>
    </location>
</feature>
<evidence type="ECO:0000313" key="7">
    <source>
        <dbReference type="EMBL" id="CAF3862589.1"/>
    </source>
</evidence>
<dbReference type="AlphaFoldDB" id="A0A8S2KZA8"/>
<dbReference type="InterPro" id="IPR000315">
    <property type="entry name" value="Znf_B-box"/>
</dbReference>
<protein>
    <recommendedName>
        <fullName evidence="9">B box-type domain-containing protein</fullName>
    </recommendedName>
</protein>
<dbReference type="PANTHER" id="PTHR24104:SF25">
    <property type="entry name" value="PROTEIN LIN-41"/>
    <property type="match status" value="1"/>
</dbReference>
<feature type="domain" description="Ubiquitin-like" evidence="4">
    <location>
        <begin position="1"/>
        <end position="67"/>
    </location>
</feature>
<keyword evidence="2" id="KW-0479">Metal-binding</keyword>
<name>A0A8S2KZA8_9BILA</name>
<dbReference type="InterPro" id="IPR001258">
    <property type="entry name" value="NHL_repeat"/>
</dbReference>
<evidence type="ECO:0000256" key="3">
    <source>
        <dbReference type="PROSITE-ProRule" id="PRU00504"/>
    </source>
</evidence>
<organism evidence="7 8">
    <name type="scientific">Didymodactylos carnosus</name>
    <dbReference type="NCBI Taxonomy" id="1234261"/>
    <lineage>
        <taxon>Eukaryota</taxon>
        <taxon>Metazoa</taxon>
        <taxon>Spiralia</taxon>
        <taxon>Gnathifera</taxon>
        <taxon>Rotifera</taxon>
        <taxon>Eurotatoria</taxon>
        <taxon>Bdelloidea</taxon>
        <taxon>Philodinida</taxon>
        <taxon>Philodinidae</taxon>
        <taxon>Didymodactylos</taxon>
    </lineage>
</organism>
<keyword evidence="2" id="KW-0863">Zinc-finger</keyword>
<dbReference type="Pfam" id="PF00643">
    <property type="entry name" value="zf-B_box"/>
    <property type="match status" value="1"/>
</dbReference>
<evidence type="ECO:0008006" key="9">
    <source>
        <dbReference type="Google" id="ProtNLM"/>
    </source>
</evidence>
<sequence>MRISVRSFDGKETSLDVQPNDTIQSVKKQIQSAAQNSNTVAGGYGQGTANDELCFPYGLVVDDDQSIVIADWGNHRILQWKIGEINGRVIAGGRGQGNALNQLNCPTDVLIDKETNNLIICDRGNRRVVQWARSDDAAEGETIIDNVACWGLAIDNQRNLYVSDTEKHQVQQYRIDGKNGKLVAGGKGRGVGLDQLNCPTHLFVDKQQNVYVADVWNHRVMQWLKEASTGTVVAKGFPRGLFVDSSENIYVADYGNHQLVCWPKGAAEGTVFAAGDGDKDDTNQTYYPWDQMASDNHGVLECPKRDGIKVEGNNIGALPLNETVRNLIQLFENPNTTTPLCDRCETNEAEHWCDSDCKHCFCSKCWDTIHELGQYRTHTKLPVKEKPLNVPRCGEHKDEDQSLKYWCENCSKEICGDCQKLTHKDHKFELITGYAKSLEEKTGNNLQGVQSCLTYRSNRVDQMVAEVEEESQTNQSKVTKAMTCLRQLIDEQERKLLESLRKNELDDKKRIEDYKQLLQGEQQGLIEQILKFVVVCHDKNLRKLLDTKQPFNDYINRTNTRLIELKPLSRIKQHLHGLDALTDLENQIRNITLQEIPKHQNEELRQRMANTTDRSTLNLSSIQLTNLDMELVAKELEINRALTKLQMFTNQISDIGAQYLADALRTNTNQIGDTGAQQLAEALKTNPVSHSFQA</sequence>
<dbReference type="PANTHER" id="PTHR24104">
    <property type="entry name" value="E3 UBIQUITIN-PROTEIN LIGASE NHLRC1-RELATED"/>
    <property type="match status" value="1"/>
</dbReference>
<dbReference type="CDD" id="cd19757">
    <property type="entry name" value="Bbox1"/>
    <property type="match status" value="1"/>
</dbReference>
<dbReference type="Gene3D" id="3.30.160.60">
    <property type="entry name" value="Classic Zinc Finger"/>
    <property type="match status" value="1"/>
</dbReference>
<feature type="domain" description="B box-type" evidence="5">
    <location>
        <begin position="388"/>
        <end position="431"/>
    </location>
</feature>
<reference evidence="7" key="1">
    <citation type="submission" date="2021-02" db="EMBL/GenBank/DDBJ databases">
        <authorList>
            <person name="Nowell W R."/>
        </authorList>
    </citation>
    <scope>NUCLEOTIDE SEQUENCE</scope>
</reference>
<keyword evidence="1" id="KW-0677">Repeat</keyword>
<dbReference type="InterPro" id="IPR029071">
    <property type="entry name" value="Ubiquitin-like_domsf"/>
</dbReference>
<dbReference type="SMART" id="SM00336">
    <property type="entry name" value="BBOX"/>
    <property type="match status" value="1"/>
</dbReference>
<comment type="caution">
    <text evidence="7">The sequence shown here is derived from an EMBL/GenBank/DDBJ whole genome shotgun (WGS) entry which is preliminary data.</text>
</comment>